<evidence type="ECO:0008006" key="4">
    <source>
        <dbReference type="Google" id="ProtNLM"/>
    </source>
</evidence>
<evidence type="ECO:0000313" key="2">
    <source>
        <dbReference type="EMBL" id="EIY94617.1"/>
    </source>
</evidence>
<dbReference type="RefSeq" id="WP_005793419.1">
    <property type="nucleotide sequence ID" value="NZ_JH724215.1"/>
</dbReference>
<dbReference type="AlphaFoldDB" id="A0A0E2APJ1"/>
<accession>A0A0E2APJ1</accession>
<evidence type="ECO:0000313" key="3">
    <source>
        <dbReference type="Proteomes" id="UP000003879"/>
    </source>
</evidence>
<dbReference type="InterPro" id="IPR021428">
    <property type="entry name" value="DUF3078"/>
</dbReference>
<dbReference type="PATRIC" id="fig|997883.3.peg.2903"/>
<name>A0A0E2APJ1_BACFG</name>
<sequence>MKTSHISTLAFAILFSSSVMAQKTNKLVSETVQSEVKADTLSETLQQYLVLKLNLDGPKPKIDTVSILYNKYIGELEYLNDPSVPMRYIKTDPDYYRLFVPLTYYNSPIAEYSTMHWKFKEPFVTPSLSSQLLPPYDTLQFSKAERASRLVNVALMDLYLNHPNLVVNTEDHIMSRKLYHGDKKIEVPKTEVKSLFRADKVEDNVGEAEMVISKPNWWVTGGNGSLQITQNYISDNWYKGGESNNAVMANLQLFANYNDREKVQFENLFEAKLGFNSSPSDEYHKYLVNTDQLRLYSKLGIQAANNWYYTITGEFKTQFVKGYKANSEELVAAFLAPADVIVSVGMDYKLKKKKFNLSVFMSPLTYNLRYIGNKNVDETKFGLDKGKCSKNDFGAQVQPTISWTIIPSIVVDSRLNYLTNYKWVRVEWENTFNFVLNRYLSTKLFVHARFDDSAKPTTGSSYFQLKELLSFGLNYKW</sequence>
<feature type="signal peptide" evidence="1">
    <location>
        <begin position="1"/>
        <end position="21"/>
    </location>
</feature>
<keyword evidence="1" id="KW-0732">Signal</keyword>
<evidence type="ECO:0000256" key="1">
    <source>
        <dbReference type="SAM" id="SignalP"/>
    </source>
</evidence>
<organism evidence="2 3">
    <name type="scientific">Bacteroides fragilis CL07T12C05</name>
    <dbReference type="NCBI Taxonomy" id="997883"/>
    <lineage>
        <taxon>Bacteria</taxon>
        <taxon>Pseudomonadati</taxon>
        <taxon>Bacteroidota</taxon>
        <taxon>Bacteroidia</taxon>
        <taxon>Bacteroidales</taxon>
        <taxon>Bacteroidaceae</taxon>
        <taxon>Bacteroides</taxon>
    </lineage>
</organism>
<feature type="chain" id="PRO_5002391971" description="DUF3078 domain-containing protein" evidence="1">
    <location>
        <begin position="22"/>
        <end position="477"/>
    </location>
</feature>
<dbReference type="GeneID" id="60365832"/>
<proteinExistence type="predicted"/>
<protein>
    <recommendedName>
        <fullName evidence="4">DUF3078 domain-containing protein</fullName>
    </recommendedName>
</protein>
<gene>
    <name evidence="2" type="ORF">HMPREF1056_02794</name>
</gene>
<reference evidence="2 3" key="1">
    <citation type="submission" date="2012-02" db="EMBL/GenBank/DDBJ databases">
        <title>The Genome Sequence of Bacteroides fragilis CL07T12C05.</title>
        <authorList>
            <consortium name="The Broad Institute Genome Sequencing Platform"/>
            <person name="Earl A."/>
            <person name="Ward D."/>
            <person name="Feldgarden M."/>
            <person name="Gevers D."/>
            <person name="Zitomersky N.L."/>
            <person name="Coyne M.J."/>
            <person name="Comstock L.E."/>
            <person name="Young S.K."/>
            <person name="Zeng Q."/>
            <person name="Gargeya S."/>
            <person name="Fitzgerald M."/>
            <person name="Haas B."/>
            <person name="Abouelleil A."/>
            <person name="Alvarado L."/>
            <person name="Arachchi H.M."/>
            <person name="Berlin A."/>
            <person name="Chapman S.B."/>
            <person name="Gearin G."/>
            <person name="Goldberg J."/>
            <person name="Griggs A."/>
            <person name="Gujja S."/>
            <person name="Hansen M."/>
            <person name="Heiman D."/>
            <person name="Howarth C."/>
            <person name="Larimer J."/>
            <person name="Lui A."/>
            <person name="MacDonald P.J.P."/>
            <person name="McCowen C."/>
            <person name="Montmayeur A."/>
            <person name="Murphy C."/>
            <person name="Neiman D."/>
            <person name="Pearson M."/>
            <person name="Priest M."/>
            <person name="Roberts A."/>
            <person name="Saif S."/>
            <person name="Shea T."/>
            <person name="Sisk P."/>
            <person name="Stolte C."/>
            <person name="Sykes S."/>
            <person name="Wortman J."/>
            <person name="Nusbaum C."/>
            <person name="Birren B."/>
        </authorList>
    </citation>
    <scope>NUCLEOTIDE SEQUENCE [LARGE SCALE GENOMIC DNA]</scope>
    <source>
        <strain evidence="2 3">CL07T12C05</strain>
    </source>
</reference>
<dbReference type="HOGENOM" id="CLU_035111_0_0_10"/>
<dbReference type="EMBL" id="AGXN01000015">
    <property type="protein sequence ID" value="EIY94617.1"/>
    <property type="molecule type" value="Genomic_DNA"/>
</dbReference>
<dbReference type="Pfam" id="PF11276">
    <property type="entry name" value="DUF3078"/>
    <property type="match status" value="1"/>
</dbReference>
<dbReference type="Proteomes" id="UP000003879">
    <property type="component" value="Unassembled WGS sequence"/>
</dbReference>
<comment type="caution">
    <text evidence="2">The sequence shown here is derived from an EMBL/GenBank/DDBJ whole genome shotgun (WGS) entry which is preliminary data.</text>
</comment>